<dbReference type="OrthoDB" id="996718at2"/>
<sequence>MILTSQNELRGFLFHIPFHYITTNDYIFITSHLILDIVSVGGGFFYHNLGIEYQLQRDFRNNDTGHSLGIKYKF</sequence>
<evidence type="ECO:0008006" key="4">
    <source>
        <dbReference type="Google" id="ProtNLM"/>
    </source>
</evidence>
<dbReference type="RefSeq" id="WP_062184906.1">
    <property type="nucleotide sequence ID" value="NZ_BBXL01000033.1"/>
</dbReference>
<keyword evidence="1" id="KW-0812">Transmembrane</keyword>
<dbReference type="AlphaFoldDB" id="A0A1M5E541"/>
<evidence type="ECO:0000256" key="1">
    <source>
        <dbReference type="SAM" id="Phobius"/>
    </source>
</evidence>
<keyword evidence="1" id="KW-1133">Transmembrane helix</keyword>
<evidence type="ECO:0000313" key="3">
    <source>
        <dbReference type="Proteomes" id="UP000184480"/>
    </source>
</evidence>
<dbReference type="Proteomes" id="UP000184480">
    <property type="component" value="Unassembled WGS sequence"/>
</dbReference>
<reference evidence="3" key="1">
    <citation type="submission" date="2016-11" db="EMBL/GenBank/DDBJ databases">
        <authorList>
            <person name="Varghese N."/>
            <person name="Submissions S."/>
        </authorList>
    </citation>
    <scope>NUCLEOTIDE SEQUENCE [LARGE SCALE GENOMIC DNA]</scope>
    <source>
        <strain evidence="3">DSM 27370</strain>
    </source>
</reference>
<protein>
    <recommendedName>
        <fullName evidence="4">Outer membrane autotransporter barrel domain-containing protein</fullName>
    </recommendedName>
</protein>
<accession>A0A1M5E541</accession>
<dbReference type="EMBL" id="FQUC01000009">
    <property type="protein sequence ID" value="SHF74353.1"/>
    <property type="molecule type" value="Genomic_DNA"/>
</dbReference>
<name>A0A1M5E541_9BACT</name>
<organism evidence="2 3">
    <name type="scientific">Dysgonomonas macrotermitis</name>
    <dbReference type="NCBI Taxonomy" id="1346286"/>
    <lineage>
        <taxon>Bacteria</taxon>
        <taxon>Pseudomonadati</taxon>
        <taxon>Bacteroidota</taxon>
        <taxon>Bacteroidia</taxon>
        <taxon>Bacteroidales</taxon>
        <taxon>Dysgonomonadaceae</taxon>
        <taxon>Dysgonomonas</taxon>
    </lineage>
</organism>
<gene>
    <name evidence="2" type="ORF">SAMN05444362_109151</name>
</gene>
<evidence type="ECO:0000313" key="2">
    <source>
        <dbReference type="EMBL" id="SHF74353.1"/>
    </source>
</evidence>
<keyword evidence="3" id="KW-1185">Reference proteome</keyword>
<proteinExistence type="predicted"/>
<feature type="transmembrane region" description="Helical" evidence="1">
    <location>
        <begin position="26"/>
        <end position="47"/>
    </location>
</feature>
<keyword evidence="1" id="KW-0472">Membrane</keyword>